<proteinExistence type="predicted"/>
<evidence type="ECO:0000313" key="1">
    <source>
        <dbReference type="EMBL" id="MCM1991435.1"/>
    </source>
</evidence>
<sequence length="59" mass="7014">MGKYKILRDHTSKIIRINIYDGTLEDVAELKGKEYEVVNKTEESTRVAYYIRFIDTEEK</sequence>
<dbReference type="RefSeq" id="WP_250860556.1">
    <property type="nucleotide sequence ID" value="NZ_JAGSOJ010000004.1"/>
</dbReference>
<protein>
    <submittedName>
        <fullName evidence="1">Uncharacterized protein</fullName>
    </submittedName>
</protein>
<accession>A0A9J6P4D8</accession>
<evidence type="ECO:0000313" key="2">
    <source>
        <dbReference type="Proteomes" id="UP001056429"/>
    </source>
</evidence>
<dbReference type="Proteomes" id="UP001056429">
    <property type="component" value="Unassembled WGS sequence"/>
</dbReference>
<reference evidence="1" key="2">
    <citation type="submission" date="2021-04" db="EMBL/GenBank/DDBJ databases">
        <authorList>
            <person name="Dong X."/>
        </authorList>
    </citation>
    <scope>NUCLEOTIDE SEQUENCE</scope>
    <source>
        <strain evidence="1">ZWT</strain>
    </source>
</reference>
<comment type="caution">
    <text evidence="1">The sequence shown here is derived from an EMBL/GenBank/DDBJ whole genome shotgun (WGS) entry which is preliminary data.</text>
</comment>
<keyword evidence="2" id="KW-1185">Reference proteome</keyword>
<reference evidence="1" key="1">
    <citation type="journal article" date="2021" name="mSystems">
        <title>Bacteria and Archaea Synergistically Convert Glycine Betaine to Biogenic Methane in the Formosa Cold Seep of the South China Sea.</title>
        <authorList>
            <person name="Li L."/>
            <person name="Zhang W."/>
            <person name="Zhang S."/>
            <person name="Song L."/>
            <person name="Sun Q."/>
            <person name="Zhang H."/>
            <person name="Xiang H."/>
            <person name="Dong X."/>
        </authorList>
    </citation>
    <scope>NUCLEOTIDE SEQUENCE</scope>
    <source>
        <strain evidence="1">ZWT</strain>
    </source>
</reference>
<organism evidence="1 2">
    <name type="scientific">Oceanirhabdus seepicola</name>
    <dbReference type="NCBI Taxonomy" id="2828781"/>
    <lineage>
        <taxon>Bacteria</taxon>
        <taxon>Bacillati</taxon>
        <taxon>Bacillota</taxon>
        <taxon>Clostridia</taxon>
        <taxon>Eubacteriales</taxon>
        <taxon>Clostridiaceae</taxon>
        <taxon>Oceanirhabdus</taxon>
    </lineage>
</organism>
<dbReference type="AlphaFoldDB" id="A0A9J6P4D8"/>
<gene>
    <name evidence="1" type="ORF">KDK92_17005</name>
</gene>
<name>A0A9J6P4D8_9CLOT</name>
<dbReference type="EMBL" id="JAGSOJ010000004">
    <property type="protein sequence ID" value="MCM1991435.1"/>
    <property type="molecule type" value="Genomic_DNA"/>
</dbReference>